<dbReference type="EMBL" id="CP020370">
    <property type="protein sequence ID" value="AUB83278.1"/>
    <property type="molecule type" value="Genomic_DNA"/>
</dbReference>
<keyword evidence="2" id="KW-1185">Reference proteome</keyword>
<dbReference type="Gene3D" id="3.40.50.1400">
    <property type="match status" value="2"/>
</dbReference>
<accession>A0A2K8UCG7</accession>
<evidence type="ECO:0000313" key="1">
    <source>
        <dbReference type="EMBL" id="AUB83278.1"/>
    </source>
</evidence>
<proteinExistence type="predicted"/>
<gene>
    <name evidence="1" type="ORF">THSYN_21585</name>
</gene>
<dbReference type="OrthoDB" id="6146280at2"/>
<name>A0A2K8UCG7_9GAMM</name>
<dbReference type="SUPFAM" id="SSF53800">
    <property type="entry name" value="Chelatase"/>
    <property type="match status" value="1"/>
</dbReference>
<protein>
    <submittedName>
        <fullName evidence="1">Cobalamin biosynthesis protein CbiX</fullName>
    </submittedName>
</protein>
<dbReference type="AlphaFoldDB" id="A0A2K8UCG7"/>
<dbReference type="Proteomes" id="UP000232638">
    <property type="component" value="Chromosome"/>
</dbReference>
<dbReference type="KEGG" id="tsy:THSYN_21585"/>
<reference evidence="1 2" key="1">
    <citation type="submission" date="2017-03" db="EMBL/GenBank/DDBJ databases">
        <title>Complete genome sequence of Candidatus 'Thiodictyon syntrophicum' sp. nov. strain Cad16T, a photolithoautotroph purple sulfur bacterium isolated from an alpine meromictic lake.</title>
        <authorList>
            <person name="Luedin S.M."/>
            <person name="Pothier J.F."/>
            <person name="Danza F."/>
            <person name="Storelli N."/>
            <person name="Wittwer M."/>
            <person name="Tonolla M."/>
        </authorList>
    </citation>
    <scope>NUCLEOTIDE SEQUENCE [LARGE SCALE GENOMIC DNA]</scope>
    <source>
        <strain evidence="1 2">Cad16T</strain>
    </source>
</reference>
<organism evidence="1 2">
    <name type="scientific">Candidatus Thiodictyon syntrophicum</name>
    <dbReference type="NCBI Taxonomy" id="1166950"/>
    <lineage>
        <taxon>Bacteria</taxon>
        <taxon>Pseudomonadati</taxon>
        <taxon>Pseudomonadota</taxon>
        <taxon>Gammaproteobacteria</taxon>
        <taxon>Chromatiales</taxon>
        <taxon>Chromatiaceae</taxon>
        <taxon>Thiodictyon</taxon>
    </lineage>
</organism>
<sequence>MPATLLLDNGSSRPESTRALRRLARALAERSGRAVHPVSLLHADQVPAEALGGHGADTLEPWLRRALAAGRRDFLLIPLWFGPSRALTRFIPELTAQLRRERGPFELRCTPELCPLPDGEPRLTEILLGNIERAAAALGLAPRRLVLVDHGSPIPAVTAVRTWLAARLRERLGPGVVLDEAVMERRPGPDYDFNGDLLETVLHRLAAADPASPVLLPLLFLSPGRHAGPGGDLGAICARVESAVPGFRVYPTALVGAHPGLIDILAGRMTASARPAEASTSG</sequence>
<dbReference type="RefSeq" id="WP_100920968.1">
    <property type="nucleotide sequence ID" value="NZ_CP020370.1"/>
</dbReference>
<evidence type="ECO:0000313" key="2">
    <source>
        <dbReference type="Proteomes" id="UP000232638"/>
    </source>
</evidence>